<dbReference type="Proteomes" id="UP000005341">
    <property type="component" value="Unassembled WGS sequence"/>
</dbReference>
<evidence type="ECO:0000313" key="3">
    <source>
        <dbReference type="Proteomes" id="UP000005341"/>
    </source>
</evidence>
<accession>A0A828PHY9</accession>
<dbReference type="EMBL" id="ADOG01000020">
    <property type="protein sequence ID" value="EFM91625.1"/>
    <property type="molecule type" value="Genomic_DNA"/>
</dbReference>
<gene>
    <name evidence="2" type="ORF">appser6_14730</name>
</gene>
<keyword evidence="1" id="KW-0812">Transmembrane</keyword>
<sequence>MNIGIYDLFIYAFFLFNKNISAISYIPNLGYFMGIVILINLAELKV</sequence>
<dbReference type="AlphaFoldDB" id="A0A828PHY9"/>
<organism evidence="2 3">
    <name type="scientific">Actinobacillus pleuropneumoniae serovar 6 str. Femo</name>
    <dbReference type="NCBI Taxonomy" id="754256"/>
    <lineage>
        <taxon>Bacteria</taxon>
        <taxon>Pseudomonadati</taxon>
        <taxon>Pseudomonadota</taxon>
        <taxon>Gammaproteobacteria</taxon>
        <taxon>Pasteurellales</taxon>
        <taxon>Pasteurellaceae</taxon>
        <taxon>Actinobacillus</taxon>
    </lineage>
</organism>
<comment type="caution">
    <text evidence="2">The sequence shown here is derived from an EMBL/GenBank/DDBJ whole genome shotgun (WGS) entry which is preliminary data.</text>
</comment>
<keyword evidence="1" id="KW-0472">Membrane</keyword>
<reference evidence="2 3" key="1">
    <citation type="journal article" date="2010" name="J. Bacteriol.">
        <title>Comparative genomic characterization of Actinobacillus pleuropneumoniae.</title>
        <authorList>
            <person name="Xu Z."/>
            <person name="Chen X."/>
            <person name="Li L."/>
            <person name="Li T."/>
            <person name="Wang S."/>
            <person name="Chen H."/>
            <person name="Zhou R."/>
        </authorList>
    </citation>
    <scope>NUCLEOTIDE SEQUENCE [LARGE SCALE GENOMIC DNA]</scope>
    <source>
        <strain evidence="2 3">Femo</strain>
    </source>
</reference>
<proteinExistence type="predicted"/>
<evidence type="ECO:0000313" key="2">
    <source>
        <dbReference type="EMBL" id="EFM91625.1"/>
    </source>
</evidence>
<evidence type="ECO:0000256" key="1">
    <source>
        <dbReference type="SAM" id="Phobius"/>
    </source>
</evidence>
<protein>
    <submittedName>
        <fullName evidence="2">Uncharacterized protein</fullName>
    </submittedName>
</protein>
<feature type="transmembrane region" description="Helical" evidence="1">
    <location>
        <begin position="20"/>
        <end position="42"/>
    </location>
</feature>
<keyword evidence="1" id="KW-1133">Transmembrane helix</keyword>
<name>A0A828PHY9_ACTPL</name>